<evidence type="ECO:0000313" key="2">
    <source>
        <dbReference type="Proteomes" id="UP001459277"/>
    </source>
</evidence>
<dbReference type="InterPro" id="IPR036691">
    <property type="entry name" value="Endo/exonu/phosph_ase_sf"/>
</dbReference>
<dbReference type="SUPFAM" id="SSF56219">
    <property type="entry name" value="DNase I-like"/>
    <property type="match status" value="1"/>
</dbReference>
<reference evidence="1 2" key="1">
    <citation type="submission" date="2024-01" db="EMBL/GenBank/DDBJ databases">
        <title>A telomere-to-telomere, gap-free genome of sweet tea (Lithocarpus litseifolius).</title>
        <authorList>
            <person name="Zhou J."/>
        </authorList>
    </citation>
    <scope>NUCLEOTIDE SEQUENCE [LARGE SCALE GENOMIC DNA]</scope>
    <source>
        <strain evidence="1">Zhou-2022a</strain>
        <tissue evidence="1">Leaf</tissue>
    </source>
</reference>
<sequence>MQRFMDTLNWCDLRDLGFIGPKFTWLYNMFDGTQIQERLDRALATVDWLIKFPSAKLFHKSSSVSDHCPHVLQLIIWIWDDKWLPNSSSYKVNSPKSSNPSVSLVSDLIDVDNKRQNTNLLQQLFLPFEADYIGGIPLSMRLPKDKLIWIETTIRLFTVTSAYKIALDLSTVKEAVSLSNGDSLWLF</sequence>
<dbReference type="PANTHER" id="PTHR33710:SF71">
    <property type="entry name" value="ENDONUCLEASE_EXONUCLEASE_PHOSPHATASE DOMAIN-CONTAINING PROTEIN"/>
    <property type="match status" value="1"/>
</dbReference>
<dbReference type="EMBL" id="JAZDWU010000002">
    <property type="protein sequence ID" value="KAL0011221.1"/>
    <property type="molecule type" value="Genomic_DNA"/>
</dbReference>
<name>A0AAW2DQC4_9ROSI</name>
<dbReference type="Proteomes" id="UP001459277">
    <property type="component" value="Unassembled WGS sequence"/>
</dbReference>
<evidence type="ECO:0008006" key="3">
    <source>
        <dbReference type="Google" id="ProtNLM"/>
    </source>
</evidence>
<evidence type="ECO:0000313" key="1">
    <source>
        <dbReference type="EMBL" id="KAL0011221.1"/>
    </source>
</evidence>
<proteinExistence type="predicted"/>
<comment type="caution">
    <text evidence="1">The sequence shown here is derived from an EMBL/GenBank/DDBJ whole genome shotgun (WGS) entry which is preliminary data.</text>
</comment>
<protein>
    <recommendedName>
        <fullName evidence="3">Reverse transcriptase</fullName>
    </recommendedName>
</protein>
<organism evidence="1 2">
    <name type="scientific">Lithocarpus litseifolius</name>
    <dbReference type="NCBI Taxonomy" id="425828"/>
    <lineage>
        <taxon>Eukaryota</taxon>
        <taxon>Viridiplantae</taxon>
        <taxon>Streptophyta</taxon>
        <taxon>Embryophyta</taxon>
        <taxon>Tracheophyta</taxon>
        <taxon>Spermatophyta</taxon>
        <taxon>Magnoliopsida</taxon>
        <taxon>eudicotyledons</taxon>
        <taxon>Gunneridae</taxon>
        <taxon>Pentapetalae</taxon>
        <taxon>rosids</taxon>
        <taxon>fabids</taxon>
        <taxon>Fagales</taxon>
        <taxon>Fagaceae</taxon>
        <taxon>Lithocarpus</taxon>
    </lineage>
</organism>
<dbReference type="AlphaFoldDB" id="A0AAW2DQC4"/>
<accession>A0AAW2DQC4</accession>
<dbReference type="Gene3D" id="3.60.10.10">
    <property type="entry name" value="Endonuclease/exonuclease/phosphatase"/>
    <property type="match status" value="1"/>
</dbReference>
<dbReference type="PANTHER" id="PTHR33710">
    <property type="entry name" value="BNAC02G09200D PROTEIN"/>
    <property type="match status" value="1"/>
</dbReference>
<keyword evidence="2" id="KW-1185">Reference proteome</keyword>
<gene>
    <name evidence="1" type="ORF">SO802_006329</name>
</gene>